<feature type="region of interest" description="Disordered" evidence="6">
    <location>
        <begin position="151"/>
        <end position="174"/>
    </location>
</feature>
<evidence type="ECO:0000313" key="8">
    <source>
        <dbReference type="EMBL" id="CAK9109952.1"/>
    </source>
</evidence>
<evidence type="ECO:0000256" key="5">
    <source>
        <dbReference type="SAM" id="Coils"/>
    </source>
</evidence>
<feature type="compositionally biased region" description="Polar residues" evidence="6">
    <location>
        <begin position="156"/>
        <end position="174"/>
    </location>
</feature>
<evidence type="ECO:0000259" key="7">
    <source>
        <dbReference type="PROSITE" id="PS50067"/>
    </source>
</evidence>
<dbReference type="InterPro" id="IPR036961">
    <property type="entry name" value="Kinesin_motor_dom_sf"/>
</dbReference>
<evidence type="ECO:0000256" key="2">
    <source>
        <dbReference type="ARBA" id="ARBA00022840"/>
    </source>
</evidence>
<dbReference type="InterPro" id="IPR027640">
    <property type="entry name" value="Kinesin-like_fam"/>
</dbReference>
<name>A0ABP0SC54_9DINO</name>
<dbReference type="EMBL" id="CAXAMM010043418">
    <property type="protein sequence ID" value="CAK9109952.1"/>
    <property type="molecule type" value="Genomic_DNA"/>
</dbReference>
<keyword evidence="9" id="KW-1185">Reference proteome</keyword>
<dbReference type="SUPFAM" id="SSF52540">
    <property type="entry name" value="P-loop containing nucleoside triphosphate hydrolases"/>
    <property type="match status" value="1"/>
</dbReference>
<evidence type="ECO:0000256" key="3">
    <source>
        <dbReference type="PROSITE-ProRule" id="PRU00283"/>
    </source>
</evidence>
<reference evidence="8 9" key="1">
    <citation type="submission" date="2024-02" db="EMBL/GenBank/DDBJ databases">
        <authorList>
            <person name="Chen Y."/>
            <person name="Shah S."/>
            <person name="Dougan E. K."/>
            <person name="Thang M."/>
            <person name="Chan C."/>
        </authorList>
    </citation>
    <scope>NUCLEOTIDE SEQUENCE [LARGE SCALE GENOMIC DNA]</scope>
</reference>
<evidence type="ECO:0000256" key="6">
    <source>
        <dbReference type="SAM" id="MobiDB-lite"/>
    </source>
</evidence>
<dbReference type="SMART" id="SM00129">
    <property type="entry name" value="KISc"/>
    <property type="match status" value="1"/>
</dbReference>
<proteinExistence type="inferred from homology"/>
<evidence type="ECO:0000256" key="4">
    <source>
        <dbReference type="RuleBase" id="RU000394"/>
    </source>
</evidence>
<protein>
    <recommendedName>
        <fullName evidence="4">Kinesin-like protein</fullName>
    </recommendedName>
</protein>
<keyword evidence="3 4" id="KW-0505">Motor protein</keyword>
<organism evidence="8 9">
    <name type="scientific">Durusdinium trenchii</name>
    <dbReference type="NCBI Taxonomy" id="1381693"/>
    <lineage>
        <taxon>Eukaryota</taxon>
        <taxon>Sar</taxon>
        <taxon>Alveolata</taxon>
        <taxon>Dinophyceae</taxon>
        <taxon>Suessiales</taxon>
        <taxon>Symbiodiniaceae</taxon>
        <taxon>Durusdinium</taxon>
    </lineage>
</organism>
<dbReference type="InterPro" id="IPR027417">
    <property type="entry name" value="P-loop_NTPase"/>
</dbReference>
<comment type="similarity">
    <text evidence="3 4">Belongs to the TRAFAC class myosin-kinesin ATPase superfamily. Kinesin family.</text>
</comment>
<evidence type="ECO:0000256" key="1">
    <source>
        <dbReference type="ARBA" id="ARBA00022741"/>
    </source>
</evidence>
<dbReference type="PROSITE" id="PS00411">
    <property type="entry name" value="KINESIN_MOTOR_1"/>
    <property type="match status" value="1"/>
</dbReference>
<feature type="domain" description="Kinesin motor" evidence="7">
    <location>
        <begin position="1"/>
        <end position="373"/>
    </location>
</feature>
<dbReference type="PROSITE" id="PS50067">
    <property type="entry name" value="KINESIN_MOTOR_2"/>
    <property type="match status" value="1"/>
</dbReference>
<feature type="binding site" evidence="3">
    <location>
        <begin position="69"/>
        <end position="76"/>
    </location>
    <ligand>
        <name>ATP</name>
        <dbReference type="ChEBI" id="CHEBI:30616"/>
    </ligand>
</feature>
<evidence type="ECO:0000313" key="9">
    <source>
        <dbReference type="Proteomes" id="UP001642464"/>
    </source>
</evidence>
<dbReference type="PRINTS" id="PR00380">
    <property type="entry name" value="KINESINHEAVY"/>
</dbReference>
<feature type="coiled-coil region" evidence="5">
    <location>
        <begin position="389"/>
        <end position="416"/>
    </location>
</feature>
<keyword evidence="1 3" id="KW-0547">Nucleotide-binding</keyword>
<keyword evidence="4" id="KW-0493">Microtubule</keyword>
<feature type="non-terminal residue" evidence="8">
    <location>
        <position position="417"/>
    </location>
</feature>
<keyword evidence="2 3" id="KW-0067">ATP-binding</keyword>
<dbReference type="InterPro" id="IPR001752">
    <property type="entry name" value="Kinesin_motor_dom"/>
</dbReference>
<dbReference type="PANTHER" id="PTHR24115">
    <property type="entry name" value="KINESIN-RELATED"/>
    <property type="match status" value="1"/>
</dbReference>
<accession>A0ABP0SC54</accession>
<dbReference type="Pfam" id="PF00225">
    <property type="entry name" value="Kinesin"/>
    <property type="match status" value="1"/>
</dbReference>
<comment type="caution">
    <text evidence="8">The sequence shown here is derived from an EMBL/GenBank/DDBJ whole genome shotgun (WGS) entry which is preliminary data.</text>
</comment>
<dbReference type="Proteomes" id="UP001642464">
    <property type="component" value="Unassembled WGS sequence"/>
</dbReference>
<keyword evidence="5" id="KW-0175">Coiled coil</keyword>
<gene>
    <name evidence="8" type="ORF">SCF082_LOCUS51077</name>
</gene>
<sequence>MQVCARLRPCTVGSENSDVTIPQIEEKAQADVVFGPDVVQEAVIEGVLEPQLQRFLLEPGFSAIVLAYGQTGSGKTHTIFGPPGVLTEHEYNASGGRPLSWGFFPYAAITMLQSLHHRGLSKRAQLKVTAVEIYLEKMFDLLNNRQSVPVPGASVRASSSRPDNETITYDSNGKWQPPQKWLGTKVLPGSSTGTAKEVILATPLDVVQVARQVENTRSASAHALNTRSSRSHCLMTLSLRQIDAKGQLHAGQVVFVDLAGSERVGKSGVVADGTNGARAFSLPGNVKVDLPGTRFDEARSVNASLSALGRVIAALARRDKYVSFRDSALTQMLKDPLSGHSSHITVMLALRSEKNHDHETLSTMRFGNVCRGAAGANGVRRKTANKVEQVDSKKALKALRANLANVEKELQRMAAEG</sequence>
<dbReference type="Gene3D" id="3.40.850.10">
    <property type="entry name" value="Kinesin motor domain"/>
    <property type="match status" value="1"/>
</dbReference>
<dbReference type="InterPro" id="IPR019821">
    <property type="entry name" value="Kinesin_motor_CS"/>
</dbReference>